<proteinExistence type="predicted"/>
<dbReference type="Pfam" id="PF01569">
    <property type="entry name" value="PAP2"/>
    <property type="match status" value="1"/>
</dbReference>
<evidence type="ECO:0000313" key="10">
    <source>
        <dbReference type="Proteomes" id="UP001156441"/>
    </source>
</evidence>
<comment type="caution">
    <text evidence="9">The sequence shown here is derived from an EMBL/GenBank/DDBJ whole genome shotgun (WGS) entry which is preliminary data.</text>
</comment>
<dbReference type="CDD" id="cd01610">
    <property type="entry name" value="PAP2_like"/>
    <property type="match status" value="1"/>
</dbReference>
<gene>
    <name evidence="9" type="ORF">JT362_26630</name>
</gene>
<sequence length="209" mass="21961">MATARPVQVWPGEPHKAPGPEAPPPEQSRAEPGSPPPEPRRSVEITALARVQQTLSQPPVVRAARGMSLFGEHAAGWFAAGLVGAVVDRGRRRDWLIGAGGVVAAHAASIAVKRVVRRQRPIDESVEVRVSTPSSLSFPSSHATSTTAAAVIYTGLTGRNLVPAVVPPMLVSRLVLGVHYPTDVLAGSALGAAVGGLVRRGLRTRRRSR</sequence>
<dbReference type="Gene3D" id="1.20.144.10">
    <property type="entry name" value="Phosphatidic acid phosphatase type 2/haloperoxidase"/>
    <property type="match status" value="1"/>
</dbReference>
<dbReference type="SUPFAM" id="SSF48317">
    <property type="entry name" value="Acid phosphatase/Vanadium-dependent haloperoxidase"/>
    <property type="match status" value="1"/>
</dbReference>
<evidence type="ECO:0000313" key="9">
    <source>
        <dbReference type="EMBL" id="MCT2586703.1"/>
    </source>
</evidence>
<evidence type="ECO:0000256" key="2">
    <source>
        <dbReference type="ARBA" id="ARBA00022475"/>
    </source>
</evidence>
<evidence type="ECO:0000256" key="4">
    <source>
        <dbReference type="ARBA" id="ARBA00022801"/>
    </source>
</evidence>
<accession>A0ABT2JFP9</accession>
<feature type="domain" description="Phosphatidic acid phosphatase type 2/haloperoxidase" evidence="8">
    <location>
        <begin position="99"/>
        <end position="199"/>
    </location>
</feature>
<dbReference type="EMBL" id="JAFFZE010000021">
    <property type="protein sequence ID" value="MCT2586703.1"/>
    <property type="molecule type" value="Genomic_DNA"/>
</dbReference>
<reference evidence="9 10" key="1">
    <citation type="submission" date="2021-02" db="EMBL/GenBank/DDBJ databases">
        <title>Actinophytocola xerophila sp. nov., isolated from soil of cotton cropping field.</title>
        <authorList>
            <person name="Huang R."/>
            <person name="Chen X."/>
            <person name="Ge X."/>
            <person name="Liu W."/>
        </authorList>
    </citation>
    <scope>NUCLEOTIDE SEQUENCE [LARGE SCALE GENOMIC DNA]</scope>
    <source>
        <strain evidence="9 10">S1-96</strain>
    </source>
</reference>
<keyword evidence="10" id="KW-1185">Reference proteome</keyword>
<dbReference type="Proteomes" id="UP001156441">
    <property type="component" value="Unassembled WGS sequence"/>
</dbReference>
<evidence type="ECO:0000256" key="3">
    <source>
        <dbReference type="ARBA" id="ARBA00022692"/>
    </source>
</evidence>
<comment type="subcellular location">
    <subcellularLocation>
        <location evidence="1">Cell membrane</location>
        <topology evidence="1">Multi-pass membrane protein</topology>
    </subcellularLocation>
</comment>
<keyword evidence="3" id="KW-0812">Transmembrane</keyword>
<evidence type="ECO:0000256" key="1">
    <source>
        <dbReference type="ARBA" id="ARBA00004651"/>
    </source>
</evidence>
<dbReference type="RefSeq" id="WP_260194559.1">
    <property type="nucleotide sequence ID" value="NZ_JAFFZE010000021.1"/>
</dbReference>
<dbReference type="InterPro" id="IPR036938">
    <property type="entry name" value="PAP2/HPO_sf"/>
</dbReference>
<dbReference type="PANTHER" id="PTHR14969">
    <property type="entry name" value="SPHINGOSINE-1-PHOSPHATE PHOSPHOHYDROLASE"/>
    <property type="match status" value="1"/>
</dbReference>
<name>A0ABT2JFP9_9PSEU</name>
<keyword evidence="6" id="KW-0472">Membrane</keyword>
<dbReference type="PANTHER" id="PTHR14969:SF62">
    <property type="entry name" value="DECAPRENYLPHOSPHORYL-5-PHOSPHORIBOSE PHOSPHATASE RV3807C-RELATED"/>
    <property type="match status" value="1"/>
</dbReference>
<evidence type="ECO:0000256" key="7">
    <source>
        <dbReference type="SAM" id="MobiDB-lite"/>
    </source>
</evidence>
<organism evidence="9 10">
    <name type="scientific">Actinophytocola gossypii</name>
    <dbReference type="NCBI Taxonomy" id="2812003"/>
    <lineage>
        <taxon>Bacteria</taxon>
        <taxon>Bacillati</taxon>
        <taxon>Actinomycetota</taxon>
        <taxon>Actinomycetes</taxon>
        <taxon>Pseudonocardiales</taxon>
        <taxon>Pseudonocardiaceae</taxon>
    </lineage>
</organism>
<evidence type="ECO:0000256" key="6">
    <source>
        <dbReference type="ARBA" id="ARBA00023136"/>
    </source>
</evidence>
<feature type="region of interest" description="Disordered" evidence="7">
    <location>
        <begin position="1"/>
        <end position="41"/>
    </location>
</feature>
<keyword evidence="5" id="KW-1133">Transmembrane helix</keyword>
<keyword evidence="4" id="KW-0378">Hydrolase</keyword>
<keyword evidence="2" id="KW-1003">Cell membrane</keyword>
<evidence type="ECO:0000259" key="8">
    <source>
        <dbReference type="SMART" id="SM00014"/>
    </source>
</evidence>
<dbReference type="InterPro" id="IPR000326">
    <property type="entry name" value="PAP2/HPO"/>
</dbReference>
<dbReference type="SMART" id="SM00014">
    <property type="entry name" value="acidPPc"/>
    <property type="match status" value="1"/>
</dbReference>
<evidence type="ECO:0000256" key="5">
    <source>
        <dbReference type="ARBA" id="ARBA00022989"/>
    </source>
</evidence>
<protein>
    <submittedName>
        <fullName evidence="9">Phosphatase PAP2 family protein</fullName>
    </submittedName>
</protein>